<evidence type="ECO:0000313" key="8">
    <source>
        <dbReference type="Proteomes" id="UP000029714"/>
    </source>
</evidence>
<dbReference type="PROSITE" id="PS00550">
    <property type="entry name" value="HEMERYTHRINS"/>
    <property type="match status" value="1"/>
</dbReference>
<dbReference type="Proteomes" id="UP000477070">
    <property type="component" value="Unassembled WGS sequence"/>
</dbReference>
<gene>
    <name evidence="6" type="ORF">DCO61_06555</name>
    <name evidence="7" type="ORF">LS64_001245</name>
</gene>
<reference evidence="7" key="3">
    <citation type="submission" date="2018-04" db="EMBL/GenBank/DDBJ databases">
        <authorList>
            <person name="Sheh A."/>
            <person name="Shen Z."/>
            <person name="Mannion A.J."/>
            <person name="Fox J.G."/>
        </authorList>
    </citation>
    <scope>NUCLEOTIDE SEQUENCE</scope>
    <source>
        <strain evidence="7">MIT 97-6194</strain>
    </source>
</reference>
<dbReference type="AlphaFoldDB" id="A0A347VMV3"/>
<dbReference type="InterPro" id="IPR012827">
    <property type="entry name" value="Hemerythrin_metal-bd"/>
</dbReference>
<comment type="similarity">
    <text evidence="1">Belongs to the hemerythrin family.</text>
</comment>
<dbReference type="SUPFAM" id="SSF47188">
    <property type="entry name" value="Hemerythrin-like"/>
    <property type="match status" value="1"/>
</dbReference>
<evidence type="ECO:0000313" key="9">
    <source>
        <dbReference type="Proteomes" id="UP000477070"/>
    </source>
</evidence>
<dbReference type="InterPro" id="IPR035938">
    <property type="entry name" value="Hemerythrin-like_sf"/>
</dbReference>
<sequence length="225" mass="25996">MLPKWSNEYSVHNFMIDEQHKKLFEIANIADNMIGRQTDALEIKKVLIALFEYMKTHFKDEEAYMKSINYPGFESHAMKHRSIISEMTLLVKNMKHDFKQQLAIITEQWLLKHILQDDMMIGEYQLELLAARRKQDSIESTSAASTPSKEDVVLAESSVESIYSSKSSENKATPLKKDSVLHIYTCLCGKVYNIADNIHEKIQNGGKIYCKHCKNNITFINDMKV</sequence>
<evidence type="ECO:0000256" key="4">
    <source>
        <dbReference type="ARBA" id="ARBA00023004"/>
    </source>
</evidence>
<comment type="caution">
    <text evidence="7">The sequence shown here is derived from an EMBL/GenBank/DDBJ whole genome shotgun (WGS) entry which is preliminary data.</text>
</comment>
<dbReference type="EMBL" id="JRMP02000002">
    <property type="protein sequence ID" value="TLD95518.1"/>
    <property type="molecule type" value="Genomic_DNA"/>
</dbReference>
<feature type="domain" description="Hemerythrin-like" evidence="5">
    <location>
        <begin position="15"/>
        <end position="120"/>
    </location>
</feature>
<dbReference type="NCBIfam" id="TIGR02481">
    <property type="entry name" value="hemeryth_dom"/>
    <property type="match status" value="1"/>
</dbReference>
<keyword evidence="3" id="KW-0479">Metal-binding</keyword>
<evidence type="ECO:0000256" key="2">
    <source>
        <dbReference type="ARBA" id="ARBA00022621"/>
    </source>
</evidence>
<reference evidence="6 9" key="4">
    <citation type="submission" date="2019-12" db="EMBL/GenBank/DDBJ databases">
        <title>Multi-Generational Helicobacter saguini Isolates.</title>
        <authorList>
            <person name="Mannion A."/>
            <person name="Shen Z."/>
            <person name="Fox J.G."/>
        </authorList>
    </citation>
    <scope>NUCLEOTIDE SEQUENCE [LARGE SCALE GENOMIC DNA]</scope>
    <source>
        <strain evidence="6">16-048</strain>
        <strain evidence="9">16-048 (F4)</strain>
    </source>
</reference>
<dbReference type="OrthoDB" id="9774644at2"/>
<dbReference type="NCBIfam" id="NF033749">
    <property type="entry name" value="bact_hemeryth"/>
    <property type="match status" value="1"/>
</dbReference>
<reference evidence="7 8" key="1">
    <citation type="journal article" date="2014" name="Genome Announc.">
        <title>Draft genome sequences of eight enterohepatic helicobacter species isolated from both laboratory and wild rodents.</title>
        <authorList>
            <person name="Sheh A."/>
            <person name="Shen Z."/>
            <person name="Fox J.G."/>
        </authorList>
    </citation>
    <scope>NUCLEOTIDE SEQUENCE [LARGE SCALE GENOMIC DNA]</scope>
    <source>
        <strain evidence="7 8">MIT 97-6194</strain>
    </source>
</reference>
<dbReference type="PANTHER" id="PTHR37164">
    <property type="entry name" value="BACTERIOHEMERYTHRIN"/>
    <property type="match status" value="1"/>
</dbReference>
<keyword evidence="2" id="KW-0561">Oxygen transport</keyword>
<proteinExistence type="inferred from homology"/>
<dbReference type="Gene3D" id="1.20.120.50">
    <property type="entry name" value="Hemerythrin-like"/>
    <property type="match status" value="1"/>
</dbReference>
<keyword evidence="4" id="KW-0408">Iron</keyword>
<evidence type="ECO:0000256" key="3">
    <source>
        <dbReference type="ARBA" id="ARBA00022723"/>
    </source>
</evidence>
<dbReference type="Proteomes" id="UP000029714">
    <property type="component" value="Unassembled WGS sequence"/>
</dbReference>
<reference evidence="7 8" key="2">
    <citation type="journal article" date="2016" name="Infect. Immun.">
        <title>Helicobacter saguini, a Novel Helicobacter Isolated from Cotton-Top Tamarins with Ulcerative Colitis, Has Proinflammatory Properties and Induces Typhlocolitis and Dysplasia in Gnotobiotic IL-10-/- Mice.</title>
        <authorList>
            <person name="Shen Z."/>
            <person name="Mannion A."/>
            <person name="Whary M.T."/>
            <person name="Muthupalani S."/>
            <person name="Sheh A."/>
            <person name="Feng Y."/>
            <person name="Gong G."/>
            <person name="Vandamme P."/>
            <person name="Holcombe H.R."/>
            <person name="Paster B.J."/>
            <person name="Fox J.G."/>
        </authorList>
    </citation>
    <scope>NUCLEOTIDE SEQUENCE [LARGE SCALE GENOMIC DNA]</scope>
    <source>
        <strain evidence="7 8">MIT 97-6194</strain>
    </source>
</reference>
<dbReference type="PANTHER" id="PTHR37164:SF1">
    <property type="entry name" value="BACTERIOHEMERYTHRIN"/>
    <property type="match status" value="1"/>
</dbReference>
<name>A0A347VMV3_9HELI</name>
<dbReference type="RefSeq" id="WP_034573342.1">
    <property type="nucleotide sequence ID" value="NZ_JRMP02000002.1"/>
</dbReference>
<dbReference type="EMBL" id="QBIU01000001">
    <property type="protein sequence ID" value="MWV69667.1"/>
    <property type="molecule type" value="Genomic_DNA"/>
</dbReference>
<protein>
    <submittedName>
        <fullName evidence="7">Bacteriohemerythrin</fullName>
    </submittedName>
</protein>
<evidence type="ECO:0000259" key="5">
    <source>
        <dbReference type="Pfam" id="PF01814"/>
    </source>
</evidence>
<dbReference type="InterPro" id="IPR012312">
    <property type="entry name" value="Hemerythrin-like"/>
</dbReference>
<organism evidence="7 8">
    <name type="scientific">Helicobacter saguini</name>
    <dbReference type="NCBI Taxonomy" id="1548018"/>
    <lineage>
        <taxon>Bacteria</taxon>
        <taxon>Pseudomonadati</taxon>
        <taxon>Campylobacterota</taxon>
        <taxon>Epsilonproteobacteria</taxon>
        <taxon>Campylobacterales</taxon>
        <taxon>Helicobacteraceae</taxon>
        <taxon>Helicobacter</taxon>
    </lineage>
</organism>
<dbReference type="GO" id="GO:0046872">
    <property type="term" value="F:metal ion binding"/>
    <property type="evidence" value="ECO:0007669"/>
    <property type="project" value="UniProtKB-KW"/>
</dbReference>
<evidence type="ECO:0000256" key="1">
    <source>
        <dbReference type="ARBA" id="ARBA00010587"/>
    </source>
</evidence>
<accession>A0A347VMV3</accession>
<dbReference type="InterPro" id="IPR050669">
    <property type="entry name" value="Hemerythrin"/>
</dbReference>
<evidence type="ECO:0000313" key="7">
    <source>
        <dbReference type="EMBL" id="TLD95518.1"/>
    </source>
</evidence>
<dbReference type="InterPro" id="IPR016131">
    <property type="entry name" value="Haemerythrin_Fe_BS"/>
</dbReference>
<dbReference type="CDD" id="cd12107">
    <property type="entry name" value="Hemerythrin"/>
    <property type="match status" value="1"/>
</dbReference>
<keyword evidence="8" id="KW-1185">Reference proteome</keyword>
<dbReference type="GO" id="GO:0005344">
    <property type="term" value="F:oxygen carrier activity"/>
    <property type="evidence" value="ECO:0007669"/>
    <property type="project" value="UniProtKB-KW"/>
</dbReference>
<keyword evidence="2" id="KW-0813">Transport</keyword>
<dbReference type="Pfam" id="PF01814">
    <property type="entry name" value="Hemerythrin"/>
    <property type="match status" value="1"/>
</dbReference>
<evidence type="ECO:0000313" key="6">
    <source>
        <dbReference type="EMBL" id="MWV69667.1"/>
    </source>
</evidence>
<dbReference type="STRING" id="1548018.LS64_12080"/>